<evidence type="ECO:0000313" key="2">
    <source>
        <dbReference type="Proteomes" id="UP000015530"/>
    </source>
</evidence>
<dbReference type="HOGENOM" id="CLU_3399354_0_0_1"/>
<dbReference type="EMBL" id="AMYD01003096">
    <property type="protein sequence ID" value="EQB47129.1"/>
    <property type="molecule type" value="Genomic_DNA"/>
</dbReference>
<organism evidence="1 2">
    <name type="scientific">Colletotrichum gloeosporioides (strain Cg-14)</name>
    <name type="common">Anthracnose fungus</name>
    <name type="synonym">Glomerella cingulata</name>
    <dbReference type="NCBI Taxonomy" id="1237896"/>
    <lineage>
        <taxon>Eukaryota</taxon>
        <taxon>Fungi</taxon>
        <taxon>Dikarya</taxon>
        <taxon>Ascomycota</taxon>
        <taxon>Pezizomycotina</taxon>
        <taxon>Sordariomycetes</taxon>
        <taxon>Hypocreomycetidae</taxon>
        <taxon>Glomerellales</taxon>
        <taxon>Glomerellaceae</taxon>
        <taxon>Colletotrichum</taxon>
        <taxon>Colletotrichum gloeosporioides species complex</taxon>
    </lineage>
</organism>
<accession>T0K5E7</accession>
<gene>
    <name evidence="1" type="ORF">CGLO_13763</name>
</gene>
<dbReference type="Proteomes" id="UP000015530">
    <property type="component" value="Unassembled WGS sequence"/>
</dbReference>
<protein>
    <submittedName>
        <fullName evidence="1">Uncharacterized protein</fullName>
    </submittedName>
</protein>
<proteinExistence type="predicted"/>
<reference evidence="2" key="1">
    <citation type="journal article" date="2013" name="Mol. Plant Microbe Interact.">
        <title>Global aspects of pacC regulation of pathogenicity genes in Colletotrichum gloeosporioides as revealed by transcriptome analysis.</title>
        <authorList>
            <person name="Alkan N."/>
            <person name="Meng X."/>
            <person name="Friedlander G."/>
            <person name="Reuveni E."/>
            <person name="Sukno S."/>
            <person name="Sherman A."/>
            <person name="Thon M."/>
            <person name="Fluhr R."/>
            <person name="Prusky D."/>
        </authorList>
    </citation>
    <scope>NUCLEOTIDE SEQUENCE [LARGE SCALE GENOMIC DNA]</scope>
    <source>
        <strain evidence="2">Cg-14</strain>
    </source>
</reference>
<comment type="caution">
    <text evidence="1">The sequence shown here is derived from an EMBL/GenBank/DDBJ whole genome shotgun (WGS) entry which is preliminary data.</text>
</comment>
<sequence>MTNHRPMLRNSSWKSNHKYVHLRNSTTGAEI</sequence>
<name>T0K5E7_COLGC</name>
<evidence type="ECO:0000313" key="1">
    <source>
        <dbReference type="EMBL" id="EQB47129.1"/>
    </source>
</evidence>
<dbReference type="AlphaFoldDB" id="T0K5E7"/>